<dbReference type="GO" id="GO:0004553">
    <property type="term" value="F:hydrolase activity, hydrolyzing O-glycosyl compounds"/>
    <property type="evidence" value="ECO:0007669"/>
    <property type="project" value="InterPro"/>
</dbReference>
<feature type="domain" description="GH16" evidence="2">
    <location>
        <begin position="51"/>
        <end position="260"/>
    </location>
</feature>
<keyword evidence="4" id="KW-1185">Reference proteome</keyword>
<comment type="caution">
    <text evidence="3">The sequence shown here is derived from an EMBL/GenBank/DDBJ whole genome shotgun (WGS) entry which is preliminary data.</text>
</comment>
<evidence type="ECO:0000256" key="1">
    <source>
        <dbReference type="SAM" id="SignalP"/>
    </source>
</evidence>
<dbReference type="Pfam" id="PF00722">
    <property type="entry name" value="Glyco_hydro_16"/>
    <property type="match status" value="1"/>
</dbReference>
<organism evidence="3 4">
    <name type="scientific">Thelonectria olida</name>
    <dbReference type="NCBI Taxonomy" id="1576542"/>
    <lineage>
        <taxon>Eukaryota</taxon>
        <taxon>Fungi</taxon>
        <taxon>Dikarya</taxon>
        <taxon>Ascomycota</taxon>
        <taxon>Pezizomycotina</taxon>
        <taxon>Sordariomycetes</taxon>
        <taxon>Hypocreomycetidae</taxon>
        <taxon>Hypocreales</taxon>
        <taxon>Nectriaceae</taxon>
        <taxon>Thelonectria</taxon>
    </lineage>
</organism>
<dbReference type="PROSITE" id="PS51762">
    <property type="entry name" value="GH16_2"/>
    <property type="match status" value="1"/>
</dbReference>
<keyword evidence="1" id="KW-0732">Signal</keyword>
<dbReference type="SUPFAM" id="SSF49899">
    <property type="entry name" value="Concanavalin A-like lectins/glucanases"/>
    <property type="match status" value="1"/>
</dbReference>
<dbReference type="PANTHER" id="PTHR38121:SF2">
    <property type="entry name" value="ACYLTRANSFERASE 3 DOMAIN-CONTAINING PROTEIN"/>
    <property type="match status" value="1"/>
</dbReference>
<gene>
    <name evidence="3" type="ORF">B0T10DRAFT_575402</name>
</gene>
<feature type="chain" id="PRO_5040429690" evidence="1">
    <location>
        <begin position="19"/>
        <end position="260"/>
    </location>
</feature>
<dbReference type="Proteomes" id="UP000777438">
    <property type="component" value="Unassembled WGS sequence"/>
</dbReference>
<name>A0A9P9ANJ7_9HYPO</name>
<dbReference type="AlphaFoldDB" id="A0A9P9ANJ7"/>
<dbReference type="PANTHER" id="PTHR38121">
    <property type="entry name" value="GH16 DOMAIN-CONTAINING PROTEIN"/>
    <property type="match status" value="1"/>
</dbReference>
<feature type="signal peptide" evidence="1">
    <location>
        <begin position="1"/>
        <end position="18"/>
    </location>
</feature>
<dbReference type="Gene3D" id="2.60.120.200">
    <property type="match status" value="1"/>
</dbReference>
<evidence type="ECO:0000259" key="2">
    <source>
        <dbReference type="PROSITE" id="PS51762"/>
    </source>
</evidence>
<dbReference type="GO" id="GO:0005975">
    <property type="term" value="P:carbohydrate metabolic process"/>
    <property type="evidence" value="ECO:0007669"/>
    <property type="project" value="InterPro"/>
</dbReference>
<accession>A0A9P9ANJ7</accession>
<reference evidence="3 4" key="1">
    <citation type="journal article" date="2021" name="Nat. Commun.">
        <title>Genetic determinants of endophytism in the Arabidopsis root mycobiome.</title>
        <authorList>
            <person name="Mesny F."/>
            <person name="Miyauchi S."/>
            <person name="Thiergart T."/>
            <person name="Pickel B."/>
            <person name="Atanasova L."/>
            <person name="Karlsson M."/>
            <person name="Huettel B."/>
            <person name="Barry K.W."/>
            <person name="Haridas S."/>
            <person name="Chen C."/>
            <person name="Bauer D."/>
            <person name="Andreopoulos W."/>
            <person name="Pangilinan J."/>
            <person name="LaButti K."/>
            <person name="Riley R."/>
            <person name="Lipzen A."/>
            <person name="Clum A."/>
            <person name="Drula E."/>
            <person name="Henrissat B."/>
            <person name="Kohler A."/>
            <person name="Grigoriev I.V."/>
            <person name="Martin F.M."/>
            <person name="Hacquard S."/>
        </authorList>
    </citation>
    <scope>NUCLEOTIDE SEQUENCE [LARGE SCALE GENOMIC DNA]</scope>
    <source>
        <strain evidence="3 4">MPI-CAGE-CH-0241</strain>
    </source>
</reference>
<dbReference type="EMBL" id="JAGPYM010000015">
    <property type="protein sequence ID" value="KAH6886995.1"/>
    <property type="molecule type" value="Genomic_DNA"/>
</dbReference>
<dbReference type="InterPro" id="IPR013320">
    <property type="entry name" value="ConA-like_dom_sf"/>
</dbReference>
<dbReference type="OrthoDB" id="25131at2759"/>
<proteinExistence type="predicted"/>
<protein>
    <submittedName>
        <fullName evidence="3">Concanavalin A-like lectin/glucanase domain-containing protein</fullName>
    </submittedName>
</protein>
<evidence type="ECO:0000313" key="3">
    <source>
        <dbReference type="EMBL" id="KAH6886995.1"/>
    </source>
</evidence>
<sequence>MQVTRVALALLAAGQSLALTTPNLNRRSPEPEFVDGKFLVDRASFANHASYTFTGSSLPAGLYASNYGVGDTHTFTPNNVIIRDGYLQLLVNGGQTAKPYKSAQIETTVTNIKYASVRTVAILTEPAGVCNGMFFYKSDTQESDIEWLSDPASQSNQGTRKLWLTNQDANGDGHSTYFDPAPPSNPTTTEHEYRLDWTEGLVQWFVDGVQVAQTTQDVPSQAGPWLWNNWSNGDKGWSAGPPSQDAVFKVKSIDMYYNTA</sequence>
<dbReference type="CDD" id="cd00413">
    <property type="entry name" value="Glyco_hydrolase_16"/>
    <property type="match status" value="1"/>
</dbReference>
<dbReference type="InterPro" id="IPR000757">
    <property type="entry name" value="Beta-glucanase-like"/>
</dbReference>
<evidence type="ECO:0000313" key="4">
    <source>
        <dbReference type="Proteomes" id="UP000777438"/>
    </source>
</evidence>